<dbReference type="SUPFAM" id="SSF56672">
    <property type="entry name" value="DNA/RNA polymerases"/>
    <property type="match status" value="1"/>
</dbReference>
<protein>
    <recommendedName>
        <fullName evidence="1">Reverse transcriptase domain-containing protein</fullName>
    </recommendedName>
</protein>
<dbReference type="InterPro" id="IPR043502">
    <property type="entry name" value="DNA/RNA_pol_sf"/>
</dbReference>
<comment type="caution">
    <text evidence="2">The sequence shown here is derived from an EMBL/GenBank/DDBJ whole genome shotgun (WGS) entry which is preliminary data.</text>
</comment>
<feature type="domain" description="Reverse transcriptase" evidence="1">
    <location>
        <begin position="1"/>
        <end position="89"/>
    </location>
</feature>
<accession>A0ABN9LPV1</accession>
<proteinExistence type="predicted"/>
<organism evidence="2 3">
    <name type="scientific">Ranitomeya imitator</name>
    <name type="common">mimic poison frog</name>
    <dbReference type="NCBI Taxonomy" id="111125"/>
    <lineage>
        <taxon>Eukaryota</taxon>
        <taxon>Metazoa</taxon>
        <taxon>Chordata</taxon>
        <taxon>Craniata</taxon>
        <taxon>Vertebrata</taxon>
        <taxon>Euteleostomi</taxon>
        <taxon>Amphibia</taxon>
        <taxon>Batrachia</taxon>
        <taxon>Anura</taxon>
        <taxon>Neobatrachia</taxon>
        <taxon>Hyloidea</taxon>
        <taxon>Dendrobatidae</taxon>
        <taxon>Dendrobatinae</taxon>
        <taxon>Ranitomeya</taxon>
    </lineage>
</organism>
<dbReference type="InterPro" id="IPR052055">
    <property type="entry name" value="Hepadnavirus_pol/RT"/>
</dbReference>
<reference evidence="2" key="1">
    <citation type="submission" date="2023-07" db="EMBL/GenBank/DDBJ databases">
        <authorList>
            <person name="Stuckert A."/>
        </authorList>
    </citation>
    <scope>NUCLEOTIDE SEQUENCE</scope>
</reference>
<dbReference type="PANTHER" id="PTHR33050">
    <property type="entry name" value="REVERSE TRANSCRIPTASE DOMAIN-CONTAINING PROTEIN"/>
    <property type="match status" value="1"/>
</dbReference>
<dbReference type="PROSITE" id="PS50878">
    <property type="entry name" value="RT_POL"/>
    <property type="match status" value="1"/>
</dbReference>
<dbReference type="PANTHER" id="PTHR33050:SF8">
    <property type="entry name" value="REVERSE TRANSCRIPTASE DOMAIN-CONTAINING PROTEIN"/>
    <property type="match status" value="1"/>
</dbReference>
<evidence type="ECO:0000259" key="1">
    <source>
        <dbReference type="PROSITE" id="PS50878"/>
    </source>
</evidence>
<evidence type="ECO:0000313" key="3">
    <source>
        <dbReference type="Proteomes" id="UP001176940"/>
    </source>
</evidence>
<dbReference type="InterPro" id="IPR000477">
    <property type="entry name" value="RT_dom"/>
</dbReference>
<dbReference type="EMBL" id="CAUEEQ010022464">
    <property type="protein sequence ID" value="CAJ0944438.1"/>
    <property type="molecule type" value="Genomic_DNA"/>
</dbReference>
<dbReference type="Proteomes" id="UP001176940">
    <property type="component" value="Unassembled WGS sequence"/>
</dbReference>
<keyword evidence="3" id="KW-1185">Reference proteome</keyword>
<gene>
    <name evidence="2" type="ORF">RIMI_LOCUS10419836</name>
</gene>
<evidence type="ECO:0000313" key="2">
    <source>
        <dbReference type="EMBL" id="CAJ0944438.1"/>
    </source>
</evidence>
<name>A0ABN9LPV1_9NEOB</name>
<sequence>MSFMQGSLERHLDMNSAITFLEWVARKITRLTAITHYLDDFLIVGPAGSEVCATTLAQFKDTMAHFGVPLSPEKTIGPVSVITFLGIEIDSVAMEFRLPKEKIDKLLDLISGKWNEDPTLIDLLPVAVAMEVWGSQLANKRICLQLETVGGAHAINYLASPSPLVLDLIRFIVLKCLTFNVWFKAYALTVSNENVYGLLTGSYSQDLLGRRLQEPLEEVDCPHSIWDVLGT</sequence>